<evidence type="ECO:0000256" key="1">
    <source>
        <dbReference type="SAM" id="SignalP"/>
    </source>
</evidence>
<keyword evidence="1" id="KW-0732">Signal</keyword>
<dbReference type="AlphaFoldDB" id="A0A368FVU3"/>
<dbReference type="OrthoDB" id="5893940at2759"/>
<gene>
    <name evidence="2" type="ORF">ANCCAN_19051</name>
</gene>
<dbReference type="Proteomes" id="UP000252519">
    <property type="component" value="Unassembled WGS sequence"/>
</dbReference>
<name>A0A368FVU3_ANCCA</name>
<keyword evidence="3" id="KW-1185">Reference proteome</keyword>
<feature type="chain" id="PRO_5016777068" description="SCP domain-containing protein" evidence="1">
    <location>
        <begin position="22"/>
        <end position="112"/>
    </location>
</feature>
<evidence type="ECO:0008006" key="4">
    <source>
        <dbReference type="Google" id="ProtNLM"/>
    </source>
</evidence>
<dbReference type="EMBL" id="JOJR01000702">
    <property type="protein sequence ID" value="RCN35089.1"/>
    <property type="molecule type" value="Genomic_DNA"/>
</dbReference>
<organism evidence="2 3">
    <name type="scientific">Ancylostoma caninum</name>
    <name type="common">Dog hookworm</name>
    <dbReference type="NCBI Taxonomy" id="29170"/>
    <lineage>
        <taxon>Eukaryota</taxon>
        <taxon>Metazoa</taxon>
        <taxon>Ecdysozoa</taxon>
        <taxon>Nematoda</taxon>
        <taxon>Chromadorea</taxon>
        <taxon>Rhabditida</taxon>
        <taxon>Rhabditina</taxon>
        <taxon>Rhabditomorpha</taxon>
        <taxon>Strongyloidea</taxon>
        <taxon>Ancylostomatidae</taxon>
        <taxon>Ancylostomatinae</taxon>
        <taxon>Ancylostoma</taxon>
    </lineage>
</organism>
<dbReference type="InterPro" id="IPR035940">
    <property type="entry name" value="CAP_sf"/>
</dbReference>
<comment type="caution">
    <text evidence="2">The sequence shown here is derived from an EMBL/GenBank/DDBJ whole genome shotgun (WGS) entry which is preliminary data.</text>
</comment>
<feature type="signal peptide" evidence="1">
    <location>
        <begin position="1"/>
        <end position="21"/>
    </location>
</feature>
<dbReference type="SUPFAM" id="SSF55797">
    <property type="entry name" value="PR-1-like"/>
    <property type="match status" value="1"/>
</dbReference>
<sequence>MGTFHLTLLIVVVALLNGANSTVFGCENSIIPDDWREMILNFHNEKREIVSQGKQVDKSNNPLPPAQQMYRLVRFRLMQHFRIFDHFVTFDNPIDSIFMSSCSASFFSQNMR</sequence>
<protein>
    <recommendedName>
        <fullName evidence="4">SCP domain-containing protein</fullName>
    </recommendedName>
</protein>
<proteinExistence type="predicted"/>
<accession>A0A368FVU3</accession>
<evidence type="ECO:0000313" key="2">
    <source>
        <dbReference type="EMBL" id="RCN35089.1"/>
    </source>
</evidence>
<dbReference type="Gene3D" id="3.40.33.10">
    <property type="entry name" value="CAP"/>
    <property type="match status" value="1"/>
</dbReference>
<evidence type="ECO:0000313" key="3">
    <source>
        <dbReference type="Proteomes" id="UP000252519"/>
    </source>
</evidence>
<reference evidence="2 3" key="1">
    <citation type="submission" date="2014-10" db="EMBL/GenBank/DDBJ databases">
        <title>Draft genome of the hookworm Ancylostoma caninum.</title>
        <authorList>
            <person name="Mitreva M."/>
        </authorList>
    </citation>
    <scope>NUCLEOTIDE SEQUENCE [LARGE SCALE GENOMIC DNA]</scope>
    <source>
        <strain evidence="2 3">Baltimore</strain>
    </source>
</reference>